<comment type="caution">
    <text evidence="3">The sequence shown here is derived from an EMBL/GenBank/DDBJ whole genome shotgun (WGS) entry which is preliminary data.</text>
</comment>
<dbReference type="SUPFAM" id="SSF49785">
    <property type="entry name" value="Galactose-binding domain-like"/>
    <property type="match status" value="1"/>
</dbReference>
<dbReference type="InterPro" id="IPR051465">
    <property type="entry name" value="Cell_Envelope_Struct_Comp"/>
</dbReference>
<dbReference type="InterPro" id="IPR025706">
    <property type="entry name" value="Endoa_GalNAc"/>
</dbReference>
<dbReference type="InterPro" id="IPR036116">
    <property type="entry name" value="FN3_sf"/>
</dbReference>
<dbReference type="PANTHER" id="PTHR43308:SF5">
    <property type="entry name" value="S-LAYER PROTEIN _ PEPTIDOGLYCAN ENDO-BETA-N-ACETYLGLUCOSAMINIDASE"/>
    <property type="match status" value="1"/>
</dbReference>
<dbReference type="PANTHER" id="PTHR43308">
    <property type="entry name" value="OUTER MEMBRANE PROTEIN ALPHA-RELATED"/>
    <property type="match status" value="1"/>
</dbReference>
<feature type="compositionally biased region" description="Polar residues" evidence="1">
    <location>
        <begin position="1020"/>
        <end position="1033"/>
    </location>
</feature>
<protein>
    <recommendedName>
        <fullName evidence="2">SLH domain-containing protein</fullName>
    </recommendedName>
</protein>
<feature type="region of interest" description="Disordered" evidence="1">
    <location>
        <begin position="995"/>
        <end position="1033"/>
    </location>
</feature>
<evidence type="ECO:0000259" key="2">
    <source>
        <dbReference type="PROSITE" id="PS51272"/>
    </source>
</evidence>
<feature type="domain" description="SLH" evidence="2">
    <location>
        <begin position="1216"/>
        <end position="1279"/>
    </location>
</feature>
<dbReference type="InterPro" id="IPR038637">
    <property type="entry name" value="NPCBM_sf"/>
</dbReference>
<dbReference type="InterPro" id="IPR013222">
    <property type="entry name" value="Glyco_hyd_98_carb-bd"/>
</dbReference>
<dbReference type="EMBL" id="BAAACX010000007">
    <property type="protein sequence ID" value="GAA0383380.1"/>
    <property type="molecule type" value="Genomic_DNA"/>
</dbReference>
<evidence type="ECO:0000313" key="4">
    <source>
        <dbReference type="Proteomes" id="UP001500340"/>
    </source>
</evidence>
<feature type="domain" description="SLH" evidence="2">
    <location>
        <begin position="1280"/>
        <end position="1338"/>
    </location>
</feature>
<sequence length="1397" mass="152219">MKRIWRSISGSLAIILALTSLGITGSGRHAFAEAEPASYGEIYISDLDWTSVKHGKVKTQKDQIAAASLTGQKMKMEGVTYDKGLGTHADSKMTYQINGDYNRLTSVIGIDDEALNNSKLPTNVVFAVYGDGDKLYESPHFTAKPYTPPLKIDVDVSGILELSLEVTGYAAGSNPQTTSYADWADAKLINGDPEDQTAESVASSIRSIAPPEKGQTLLRLPYVPDGFTVAIAASDREDIIPTDAQIFPVSTDVTVTLVLAVTKLADGTTAETAPLQVLVPGAQPAESANKTALESELANAQAYYDNAVEGTEPGQYPPGSKEELGRAIAKAKAIYTDDAASQYTVNQAAAELHESVLSFLAKAIVGEGKRLESVSLTSDHASLNLDGLAHLRLSGRLSDGSDADLKHAYVKYSLSNPNVLASVQPTESGAEVRAGTKLNSAGTATITATVTLGGVTRTAEVPITVQFAADQPFQHAYHQTLTMKMFMAENNGTVRMTFEQALATVKKIDSLTRGIPKIIYLVGWQFDGHDTGYPALDVVNPKLKREQDERAEDSLKWLMDEAFKYNTTISLHINMLDASSESPLWDTYLAKDVIARENDGSLRKYVWGYPISYTREWEEGLTIQRIDKLLELLPIQRAGTIHIDAFHQNIPKLEAGFISPYHRITSQQEAETQKKIIRYFRDKGVDVTAEFDKNYRVDPLIGLQPMAWHIRWSASEQFKIPASIYTGGDGGDERLGTGMLGESIIKADRETLQGFIDDFALKTLPSYYLNRLNRVSDQNGIITFSEGVTSRKQSDGSLLIEQEGETLRDGGDVFFPALWNEDDYQEIIAYSKNGYENKTWKLPVQWKGTASIDVYSIGIDGLNLIEQELPVHEGSVRLTLLPGQAVSIFPAGTDISAQPGPFSIIEPADGALEVDASKVSLRWEPSAGSDSYRVMISENSSLQPVIWNHTTENTSAVVSALSPGKTYYWKVIAMKKSNGKEQDNTGGVLSFKTRNTVIPPEQGGGSGAGGSGDTGITDPGATNPQKNGPLQPTPVNYQIVEAKDIVAPDNGKLKVKMRENAEAMVLTAAALKQLGTETLTIQWDRTELDIPGQVFAQWIESAFDGGATSAKVILKLTSLSRERFFEAIDARSVPAHSVGNLLQLGVSVEANGLVKDLTAWKEAVKLHFMLQAGVKKSAFIYTIQDGKLTRLSDLRYSENGISTDIFRSGSYGAFVAAASFADVPENYWAYEMIAYLESRGILQGVQEGHFEPGRSITRAEFTVLLARALELPESKATGFKDVDPEAWYGGYVQAAVQEGLVLGVSASEFAPDRDITRQEMAVMLMRAYYLQHQELPVTGITVPYIDEQSIAQWALDAVKAASELGLVHGRKQGRFAPAMQATRAEAAAMIYRMMNLD</sequence>
<dbReference type="PROSITE" id="PS51272">
    <property type="entry name" value="SLH"/>
    <property type="match status" value="3"/>
</dbReference>
<dbReference type="RefSeq" id="WP_343859008.1">
    <property type="nucleotide sequence ID" value="NZ_BAAACX010000007.1"/>
</dbReference>
<dbReference type="SMART" id="SM00776">
    <property type="entry name" value="NPCBM"/>
    <property type="match status" value="1"/>
</dbReference>
<dbReference type="Gene3D" id="3.20.20.80">
    <property type="entry name" value="Glycosidases"/>
    <property type="match status" value="1"/>
</dbReference>
<dbReference type="InterPro" id="IPR003961">
    <property type="entry name" value="FN3_dom"/>
</dbReference>
<dbReference type="Gene3D" id="2.60.40.10">
    <property type="entry name" value="Immunoglobulins"/>
    <property type="match status" value="1"/>
</dbReference>
<dbReference type="Pfam" id="PF00395">
    <property type="entry name" value="SLH"/>
    <property type="match status" value="3"/>
</dbReference>
<evidence type="ECO:0000313" key="3">
    <source>
        <dbReference type="EMBL" id="GAA0383380.1"/>
    </source>
</evidence>
<dbReference type="InterPro" id="IPR013780">
    <property type="entry name" value="Glyco_hydro_b"/>
</dbReference>
<dbReference type="CDD" id="cd00063">
    <property type="entry name" value="FN3"/>
    <property type="match status" value="1"/>
</dbReference>
<dbReference type="Gene3D" id="2.60.120.1060">
    <property type="entry name" value="NPCBM/NEW2 domain"/>
    <property type="match status" value="1"/>
</dbReference>
<dbReference type="Gene3D" id="1.20.1270.90">
    <property type="entry name" value="AF1782-like"/>
    <property type="match status" value="1"/>
</dbReference>
<keyword evidence="4" id="KW-1185">Reference proteome</keyword>
<proteinExistence type="predicted"/>
<feature type="domain" description="SLH" evidence="2">
    <location>
        <begin position="1341"/>
        <end position="1397"/>
    </location>
</feature>
<name>A0ABP3HY84_9BACL</name>
<dbReference type="InterPro" id="IPR008979">
    <property type="entry name" value="Galactose-bd-like_sf"/>
</dbReference>
<dbReference type="Gene3D" id="2.60.40.1180">
    <property type="entry name" value="Golgi alpha-mannosidase II"/>
    <property type="match status" value="1"/>
</dbReference>
<dbReference type="Pfam" id="PF08305">
    <property type="entry name" value="NPCBM"/>
    <property type="match status" value="1"/>
</dbReference>
<gene>
    <name evidence="3" type="ORF">GCM10008933_13170</name>
</gene>
<dbReference type="InterPro" id="IPR001119">
    <property type="entry name" value="SLH_dom"/>
</dbReference>
<dbReference type="InterPro" id="IPR013783">
    <property type="entry name" value="Ig-like_fold"/>
</dbReference>
<reference evidence="4" key="1">
    <citation type="journal article" date="2019" name="Int. J. Syst. Evol. Microbiol.">
        <title>The Global Catalogue of Microorganisms (GCM) 10K type strain sequencing project: providing services to taxonomists for standard genome sequencing and annotation.</title>
        <authorList>
            <consortium name="The Broad Institute Genomics Platform"/>
            <consortium name="The Broad Institute Genome Sequencing Center for Infectious Disease"/>
            <person name="Wu L."/>
            <person name="Ma J."/>
        </authorList>
    </citation>
    <scope>NUCLEOTIDE SEQUENCE [LARGE SCALE GENOMIC DNA]</scope>
    <source>
        <strain evidence="4">JCM 12774</strain>
    </source>
</reference>
<dbReference type="Proteomes" id="UP001500340">
    <property type="component" value="Unassembled WGS sequence"/>
</dbReference>
<feature type="compositionally biased region" description="Gly residues" evidence="1">
    <location>
        <begin position="1002"/>
        <end position="1013"/>
    </location>
</feature>
<dbReference type="Pfam" id="PF12905">
    <property type="entry name" value="Glyco_hydro_101"/>
    <property type="match status" value="1"/>
</dbReference>
<evidence type="ECO:0000256" key="1">
    <source>
        <dbReference type="SAM" id="MobiDB-lite"/>
    </source>
</evidence>
<dbReference type="SUPFAM" id="SSF49265">
    <property type="entry name" value="Fibronectin type III"/>
    <property type="match status" value="1"/>
</dbReference>
<organism evidence="3 4">
    <name type="scientific">Paenibacillus motobuensis</name>
    <dbReference type="NCBI Taxonomy" id="295324"/>
    <lineage>
        <taxon>Bacteria</taxon>
        <taxon>Bacillati</taxon>
        <taxon>Bacillota</taxon>
        <taxon>Bacilli</taxon>
        <taxon>Bacillales</taxon>
        <taxon>Paenibacillaceae</taxon>
        <taxon>Paenibacillus</taxon>
    </lineage>
</organism>
<dbReference type="Gene3D" id="2.60.40.1080">
    <property type="match status" value="1"/>
</dbReference>
<accession>A0ABP3HY84</accession>